<proteinExistence type="predicted"/>
<evidence type="ECO:0000256" key="1">
    <source>
        <dbReference type="ARBA" id="ARBA00022729"/>
    </source>
</evidence>
<dbReference type="KEGG" id="sbh:SBI_08631"/>
<name>D7BW39_STRBB</name>
<dbReference type="InterPro" id="IPR050490">
    <property type="entry name" value="Bact_solute-bd_prot1"/>
</dbReference>
<dbReference type="Gene3D" id="3.40.190.10">
    <property type="entry name" value="Periplasmic binding protein-like II"/>
    <property type="match status" value="2"/>
</dbReference>
<dbReference type="SUPFAM" id="SSF53850">
    <property type="entry name" value="Periplasmic binding protein-like II"/>
    <property type="match status" value="1"/>
</dbReference>
<reference evidence="2 3" key="1">
    <citation type="journal article" date="2010" name="J. Bacteriol.">
        <title>Genome sequence of the milbemycin-producing bacterium Streptomyces bingchenggensis.</title>
        <authorList>
            <person name="Wang X.J."/>
            <person name="Yan Y.J."/>
            <person name="Zhang B."/>
            <person name="An J."/>
            <person name="Wang J.J."/>
            <person name="Tian J."/>
            <person name="Jiang L."/>
            <person name="Chen Y.H."/>
            <person name="Huang S.X."/>
            <person name="Yin M."/>
            <person name="Zhang J."/>
            <person name="Gao A.L."/>
            <person name="Liu C.X."/>
            <person name="Zhu Z.X."/>
            <person name="Xiang W.S."/>
        </authorList>
    </citation>
    <scope>NUCLEOTIDE SEQUENCE [LARGE SCALE GENOMIC DNA]</scope>
    <source>
        <strain evidence="2 3">BCW-1</strain>
    </source>
</reference>
<gene>
    <name evidence="2" type="ordered locus">SBI_08631</name>
</gene>
<dbReference type="PANTHER" id="PTHR43649">
    <property type="entry name" value="ARABINOSE-BINDING PROTEIN-RELATED"/>
    <property type="match status" value="1"/>
</dbReference>
<sequence>MTSTQRQFIGPTGSRRAFLAGSVGLGLALAGCSSNEGGGASDGALSVMLPLFGTAPSAKGKAQKALEKFIGRRLNVTWVPAADYPDKVTVTLASDKLPQIMTMLKKDATFVRSAQAGAFWDLIDKLRKYPNLVGDAKITQAASINGSQYGIFRWRDPMRATALFRADWLDKLGLDVPESVDDLRTVAEAFVKERPGGQKNAGLLLSEWGGTYGLDSPYEFLETWFGAPNGWGERGGKLVPAFDTEEFFEAQRFLRSMRQDGLLNADFATLATVDLDKRFFTGKGGITVVTDDAALTYSTAFDNKDPGKGASYIANAGNLVGPDGARHSFPTPGYSGFLAISRQSVRTEQELDDVLRILNKLNSTKGQELLSLGVEGTNYEMDGEYYVPIKGAEVGANGTYSPLNQLVAACKGLTVPMIKPSSPGFKKLSARRDELRERDLKTAVHNAAAGLVSKTEIAQGAVLNQIIGDARVKFIAGEIDEKGYRAEIKRWHTAGGDKIVSEINDLSQKQ</sequence>
<dbReference type="PANTHER" id="PTHR43649:SF33">
    <property type="entry name" value="POLYGALACTURONAN_RHAMNOGALACTURONAN-BINDING PROTEIN YTCQ"/>
    <property type="match status" value="1"/>
</dbReference>
<dbReference type="AlphaFoldDB" id="D7BW39"/>
<organism evidence="2 3">
    <name type="scientific">Streptomyces bingchenggensis (strain BCW-1)</name>
    <dbReference type="NCBI Taxonomy" id="749414"/>
    <lineage>
        <taxon>Bacteria</taxon>
        <taxon>Bacillati</taxon>
        <taxon>Actinomycetota</taxon>
        <taxon>Actinomycetes</taxon>
        <taxon>Kitasatosporales</taxon>
        <taxon>Streptomycetaceae</taxon>
        <taxon>Streptomyces</taxon>
    </lineage>
</organism>
<keyword evidence="1" id="KW-0732">Signal</keyword>
<evidence type="ECO:0000313" key="3">
    <source>
        <dbReference type="Proteomes" id="UP000000377"/>
    </source>
</evidence>
<dbReference type="PATRIC" id="fig|749414.3.peg.8877"/>
<accession>D7BW39</accession>
<dbReference type="PROSITE" id="PS51257">
    <property type="entry name" value="PROKAR_LIPOPROTEIN"/>
    <property type="match status" value="1"/>
</dbReference>
<protein>
    <submittedName>
        <fullName evidence="2">Extracellular solute-binding protein</fullName>
    </submittedName>
</protein>
<dbReference type="Proteomes" id="UP000000377">
    <property type="component" value="Chromosome"/>
</dbReference>
<dbReference type="EMBL" id="CP002047">
    <property type="protein sequence ID" value="ADI11749.1"/>
    <property type="molecule type" value="Genomic_DNA"/>
</dbReference>
<dbReference type="eggNOG" id="COG1653">
    <property type="taxonomic scope" value="Bacteria"/>
</dbReference>
<dbReference type="STRING" id="749414.SBI_08631"/>
<dbReference type="HOGENOM" id="CLU_021021_3_2_11"/>
<keyword evidence="3" id="KW-1185">Reference proteome</keyword>
<evidence type="ECO:0000313" key="2">
    <source>
        <dbReference type="EMBL" id="ADI11749.1"/>
    </source>
</evidence>
<dbReference type="RefSeq" id="WP_014181198.1">
    <property type="nucleotide sequence ID" value="NC_016582.1"/>
</dbReference>